<feature type="region of interest" description="Disordered" evidence="1">
    <location>
        <begin position="266"/>
        <end position="309"/>
    </location>
</feature>
<accession>A0A164P6F6</accession>
<dbReference type="OrthoDB" id="2596754at2759"/>
<feature type="compositionally biased region" description="Polar residues" evidence="1">
    <location>
        <begin position="300"/>
        <end position="309"/>
    </location>
</feature>
<protein>
    <submittedName>
        <fullName evidence="2">Uncharacterized protein</fullName>
    </submittedName>
</protein>
<proteinExistence type="predicted"/>
<feature type="compositionally biased region" description="Basic and acidic residues" evidence="1">
    <location>
        <begin position="175"/>
        <end position="187"/>
    </location>
</feature>
<dbReference type="Proteomes" id="UP000076722">
    <property type="component" value="Unassembled WGS sequence"/>
</dbReference>
<gene>
    <name evidence="2" type="ORF">SISNIDRAFT_490204</name>
</gene>
<dbReference type="AlphaFoldDB" id="A0A164P6F6"/>
<keyword evidence="3" id="KW-1185">Reference proteome</keyword>
<name>A0A164P6F6_9AGAM</name>
<organism evidence="2 3">
    <name type="scientific">Sistotremastrum niveocremeum HHB9708</name>
    <dbReference type="NCBI Taxonomy" id="1314777"/>
    <lineage>
        <taxon>Eukaryota</taxon>
        <taxon>Fungi</taxon>
        <taxon>Dikarya</taxon>
        <taxon>Basidiomycota</taxon>
        <taxon>Agaricomycotina</taxon>
        <taxon>Agaricomycetes</taxon>
        <taxon>Sistotremastrales</taxon>
        <taxon>Sistotremastraceae</taxon>
        <taxon>Sertulicium</taxon>
        <taxon>Sertulicium niveocremeum</taxon>
    </lineage>
</organism>
<feature type="compositionally biased region" description="Polar residues" evidence="1">
    <location>
        <begin position="195"/>
        <end position="217"/>
    </location>
</feature>
<feature type="region of interest" description="Disordered" evidence="1">
    <location>
        <begin position="157"/>
        <end position="238"/>
    </location>
</feature>
<reference evidence="2 3" key="1">
    <citation type="journal article" date="2016" name="Mol. Biol. Evol.">
        <title>Comparative Genomics of Early-Diverging Mushroom-Forming Fungi Provides Insights into the Origins of Lignocellulose Decay Capabilities.</title>
        <authorList>
            <person name="Nagy L.G."/>
            <person name="Riley R."/>
            <person name="Tritt A."/>
            <person name="Adam C."/>
            <person name="Daum C."/>
            <person name="Floudas D."/>
            <person name="Sun H."/>
            <person name="Yadav J.S."/>
            <person name="Pangilinan J."/>
            <person name="Larsson K.H."/>
            <person name="Matsuura K."/>
            <person name="Barry K."/>
            <person name="Labutti K."/>
            <person name="Kuo R."/>
            <person name="Ohm R.A."/>
            <person name="Bhattacharya S.S."/>
            <person name="Shirouzu T."/>
            <person name="Yoshinaga Y."/>
            <person name="Martin F.M."/>
            <person name="Grigoriev I.V."/>
            <person name="Hibbett D.S."/>
        </authorList>
    </citation>
    <scope>NUCLEOTIDE SEQUENCE [LARGE SCALE GENOMIC DNA]</scope>
    <source>
        <strain evidence="2 3">HHB9708</strain>
    </source>
</reference>
<evidence type="ECO:0000313" key="3">
    <source>
        <dbReference type="Proteomes" id="UP000076722"/>
    </source>
</evidence>
<sequence>MESALNDLLARLQIPLEIIDVTDLTPSLLLAIIESVQRTRIPVSPDIRGSSSREARVQITKLVLGVLEENGLSTLHIDPRCLARGDYTECEQAATLILQFAAQQDSLTSFESSRSDHTLDEHSTQDTSICIHQLNMTPPRTSSESRELNLRSLALFDDVDTPPSNNNHNAWEDSYDPHDSPTERDDPNSDPFLNPNPNCSCSSLGHADASSSHATNDSSFCSCPSPSPSPSPYISRTASGSREIPMQYTGSQNLPRIALSPEISTFHLSNSSPRTPPPPSKIQPKLNPKAKSKAPERSRPSISPQRTQQLLNERARLLSELADAKIKRRPPPS</sequence>
<evidence type="ECO:0000313" key="2">
    <source>
        <dbReference type="EMBL" id="KZS88409.1"/>
    </source>
</evidence>
<evidence type="ECO:0000256" key="1">
    <source>
        <dbReference type="SAM" id="MobiDB-lite"/>
    </source>
</evidence>
<dbReference type="EMBL" id="KV419437">
    <property type="protein sequence ID" value="KZS88409.1"/>
    <property type="molecule type" value="Genomic_DNA"/>
</dbReference>